<evidence type="ECO:0000313" key="11">
    <source>
        <dbReference type="EMBL" id="NEY72244.1"/>
    </source>
</evidence>
<evidence type="ECO:0000313" key="12">
    <source>
        <dbReference type="Proteomes" id="UP000481043"/>
    </source>
</evidence>
<dbReference type="PANTHER" id="PTHR37823">
    <property type="entry name" value="CYTOCHROME C-553-LIKE"/>
    <property type="match status" value="1"/>
</dbReference>
<dbReference type="GO" id="GO:0005506">
    <property type="term" value="F:iron ion binding"/>
    <property type="evidence" value="ECO:0007669"/>
    <property type="project" value="InterPro"/>
</dbReference>
<evidence type="ECO:0000256" key="8">
    <source>
        <dbReference type="SAM" id="MobiDB-lite"/>
    </source>
</evidence>
<dbReference type="PROSITE" id="PS51257">
    <property type="entry name" value="PROKAR_LIPOPROTEIN"/>
    <property type="match status" value="1"/>
</dbReference>
<evidence type="ECO:0000256" key="4">
    <source>
        <dbReference type="ARBA" id="ARBA00022982"/>
    </source>
</evidence>
<proteinExistence type="predicted"/>
<keyword evidence="9" id="KW-0732">Signal</keyword>
<keyword evidence="12" id="KW-1185">Reference proteome</keyword>
<dbReference type="Proteomes" id="UP000481043">
    <property type="component" value="Unassembled WGS sequence"/>
</dbReference>
<feature type="binding site" description="axial binding residue" evidence="7">
    <location>
        <position position="93"/>
    </location>
    <ligand>
        <name>heme c</name>
        <dbReference type="ChEBI" id="CHEBI:61717"/>
    </ligand>
    <ligandPart>
        <name>Fe</name>
        <dbReference type="ChEBI" id="CHEBI:18248"/>
    </ligandPart>
</feature>
<gene>
    <name evidence="11" type="ORF">G4D63_10960</name>
</gene>
<dbReference type="AlphaFoldDB" id="A0A6M0Q7C9"/>
<feature type="binding site" description="covalent" evidence="6">
    <location>
        <position position="54"/>
    </location>
    <ligand>
        <name>heme c</name>
        <dbReference type="ChEBI" id="CHEBI:61717"/>
    </ligand>
</feature>
<keyword evidence="2 6" id="KW-0349">Heme</keyword>
<feature type="binding site" description="covalent" evidence="6">
    <location>
        <position position="57"/>
    </location>
    <ligand>
        <name>heme c</name>
        <dbReference type="ChEBI" id="CHEBI:61717"/>
    </ligand>
</feature>
<evidence type="ECO:0000256" key="7">
    <source>
        <dbReference type="PIRSR" id="PIRSR000025-2"/>
    </source>
</evidence>
<dbReference type="InterPro" id="IPR054782">
    <property type="entry name" value="Cytochro_C551"/>
</dbReference>
<feature type="signal peptide" evidence="9">
    <location>
        <begin position="1"/>
        <end position="20"/>
    </location>
</feature>
<keyword evidence="1" id="KW-0813">Transport</keyword>
<comment type="PTM">
    <text evidence="6">Binds 1 heme c group covalently per subunit.</text>
</comment>
<dbReference type="Gene3D" id="1.10.760.10">
    <property type="entry name" value="Cytochrome c-like domain"/>
    <property type="match status" value="1"/>
</dbReference>
<protein>
    <submittedName>
        <fullName evidence="11">Cytochrome c</fullName>
    </submittedName>
</protein>
<name>A0A6M0Q7C9_9BACI</name>
<evidence type="ECO:0000256" key="6">
    <source>
        <dbReference type="PIRSR" id="PIRSR000025-1"/>
    </source>
</evidence>
<evidence type="ECO:0000256" key="2">
    <source>
        <dbReference type="ARBA" id="ARBA00022617"/>
    </source>
</evidence>
<evidence type="ECO:0000256" key="5">
    <source>
        <dbReference type="ARBA" id="ARBA00023004"/>
    </source>
</evidence>
<organism evidence="11 12">
    <name type="scientific">Bacillus mesophilus</name>
    <dbReference type="NCBI Taxonomy" id="1808955"/>
    <lineage>
        <taxon>Bacteria</taxon>
        <taxon>Bacillati</taxon>
        <taxon>Bacillota</taxon>
        <taxon>Bacilli</taxon>
        <taxon>Bacillales</taxon>
        <taxon>Bacillaceae</taxon>
        <taxon>Bacillus</taxon>
    </lineage>
</organism>
<keyword evidence="3 7" id="KW-0479">Metal-binding</keyword>
<dbReference type="PROSITE" id="PS51007">
    <property type="entry name" value="CYTC"/>
    <property type="match status" value="1"/>
</dbReference>
<evidence type="ECO:0000259" key="10">
    <source>
        <dbReference type="PROSITE" id="PS51007"/>
    </source>
</evidence>
<reference evidence="11 12" key="1">
    <citation type="submission" date="2020-02" db="EMBL/GenBank/DDBJ databases">
        <title>Bacillus aquiflavi sp. nov., isolated from yellow water of strong flavor Chinese baijiu in Yibin region of China.</title>
        <authorList>
            <person name="Xie J."/>
        </authorList>
    </citation>
    <scope>NUCLEOTIDE SEQUENCE [LARGE SCALE GENOMIC DNA]</scope>
    <source>
        <strain evidence="11 12">SA4</strain>
    </source>
</reference>
<dbReference type="SUPFAM" id="SSF46626">
    <property type="entry name" value="Cytochrome c"/>
    <property type="match status" value="1"/>
</dbReference>
<dbReference type="InterPro" id="IPR051811">
    <property type="entry name" value="Cytochrome_c550/c551-like"/>
</dbReference>
<dbReference type="NCBIfam" id="NF045774">
    <property type="entry name" value="cytochro_C551"/>
    <property type="match status" value="1"/>
</dbReference>
<keyword evidence="5 7" id="KW-0408">Iron</keyword>
<evidence type="ECO:0000256" key="1">
    <source>
        <dbReference type="ARBA" id="ARBA00022448"/>
    </source>
</evidence>
<feature type="chain" id="PRO_5038678283" evidence="9">
    <location>
        <begin position="21"/>
        <end position="114"/>
    </location>
</feature>
<sequence>MKSKIMVVLFGALLTLSACGGGGDTAQEEPADNDTATGGTAEVSDGEKLYRQSCANCHGGNLEGSMGPNLQKVGSKYSEEEILSIIVNGQGSMPKGVLQGSDAEAVAAWLATMK</sequence>
<comment type="caution">
    <text evidence="11">The sequence shown here is derived from an EMBL/GenBank/DDBJ whole genome shotgun (WGS) entry which is preliminary data.</text>
</comment>
<dbReference type="RefSeq" id="WP_163179700.1">
    <property type="nucleotide sequence ID" value="NZ_JAAIWM010000003.1"/>
</dbReference>
<dbReference type="InterPro" id="IPR012218">
    <property type="entry name" value="Cyt_c_BACSU-c550-type"/>
</dbReference>
<dbReference type="GO" id="GO:0009055">
    <property type="term" value="F:electron transfer activity"/>
    <property type="evidence" value="ECO:0007669"/>
    <property type="project" value="InterPro"/>
</dbReference>
<feature type="binding site" description="axial binding residue" evidence="7">
    <location>
        <position position="58"/>
    </location>
    <ligand>
        <name>heme c</name>
        <dbReference type="ChEBI" id="CHEBI:61717"/>
    </ligand>
    <ligandPart>
        <name>Fe</name>
        <dbReference type="ChEBI" id="CHEBI:18248"/>
    </ligandPart>
</feature>
<dbReference type="GO" id="GO:0016020">
    <property type="term" value="C:membrane"/>
    <property type="evidence" value="ECO:0007669"/>
    <property type="project" value="InterPro"/>
</dbReference>
<feature type="domain" description="Cytochrome c" evidence="10">
    <location>
        <begin position="41"/>
        <end position="114"/>
    </location>
</feature>
<feature type="region of interest" description="Disordered" evidence="8">
    <location>
        <begin position="22"/>
        <end position="43"/>
    </location>
</feature>
<keyword evidence="4" id="KW-0249">Electron transport</keyword>
<dbReference type="InterPro" id="IPR009056">
    <property type="entry name" value="Cyt_c-like_dom"/>
</dbReference>
<evidence type="ECO:0000256" key="3">
    <source>
        <dbReference type="ARBA" id="ARBA00022723"/>
    </source>
</evidence>
<dbReference type="GO" id="GO:0020037">
    <property type="term" value="F:heme binding"/>
    <property type="evidence" value="ECO:0007669"/>
    <property type="project" value="InterPro"/>
</dbReference>
<dbReference type="EMBL" id="JAAIWM010000003">
    <property type="protein sequence ID" value="NEY72244.1"/>
    <property type="molecule type" value="Genomic_DNA"/>
</dbReference>
<dbReference type="PANTHER" id="PTHR37823:SF3">
    <property type="entry name" value="CYTOCHROME C-551"/>
    <property type="match status" value="1"/>
</dbReference>
<accession>A0A6M0Q7C9</accession>
<dbReference type="InterPro" id="IPR036909">
    <property type="entry name" value="Cyt_c-like_dom_sf"/>
</dbReference>
<dbReference type="PIRSF" id="PIRSF000025">
    <property type="entry name" value="Cytc_Bsub_c550"/>
    <property type="match status" value="1"/>
</dbReference>
<dbReference type="Pfam" id="PF13442">
    <property type="entry name" value="Cytochrome_CBB3"/>
    <property type="match status" value="1"/>
</dbReference>
<evidence type="ECO:0000256" key="9">
    <source>
        <dbReference type="SAM" id="SignalP"/>
    </source>
</evidence>